<organism evidence="1 2">
    <name type="scientific">Methanolobus halotolerans</name>
    <dbReference type="NCBI Taxonomy" id="2052935"/>
    <lineage>
        <taxon>Archaea</taxon>
        <taxon>Methanobacteriati</taxon>
        <taxon>Methanobacteriota</taxon>
        <taxon>Stenosarchaea group</taxon>
        <taxon>Methanomicrobia</taxon>
        <taxon>Methanosarcinales</taxon>
        <taxon>Methanosarcinaceae</taxon>
        <taxon>Methanolobus</taxon>
    </lineage>
</organism>
<proteinExistence type="predicted"/>
<evidence type="ECO:0000313" key="1">
    <source>
        <dbReference type="EMBL" id="TGC07011.1"/>
    </source>
</evidence>
<dbReference type="AlphaFoldDB" id="A0A4E0Q2M4"/>
<reference evidence="1 2" key="1">
    <citation type="submission" date="2017-11" db="EMBL/GenBank/DDBJ databases">
        <title>Isolation and Characterization of Methanogenic Archaea from Saline Meromictic Lake at Siberia.</title>
        <authorList>
            <person name="Shen Y."/>
            <person name="Huang H.-H."/>
            <person name="Lai M.-C."/>
            <person name="Chen S.-C."/>
        </authorList>
    </citation>
    <scope>NUCLEOTIDE SEQUENCE [LARGE SCALE GENOMIC DNA]</scope>
    <source>
        <strain evidence="1 2">SY-01</strain>
    </source>
</reference>
<name>A0A4E0Q2M4_9EURY</name>
<sequence length="161" mass="19217">MNSYYAKCIPKTFDLCKEEFPEIVTVYRSGDITSEHKSKMEAYVPEGKADDIPRSFVLTFSKKCRIKYRENIFYYIPYKQRHIVFKYIIETPDQLRWIIHPISKSADIRRKYAELGRQLSILESENIDVAGVIILTSEKILKRLHTIEWPQNTFFSYYKED</sequence>
<gene>
    <name evidence="1" type="ORF">CUN85_12005</name>
</gene>
<keyword evidence="2" id="KW-1185">Reference proteome</keyword>
<protein>
    <submittedName>
        <fullName evidence="1">Uncharacterized protein</fullName>
    </submittedName>
</protein>
<evidence type="ECO:0000313" key="2">
    <source>
        <dbReference type="Proteomes" id="UP000297295"/>
    </source>
</evidence>
<dbReference type="Proteomes" id="UP000297295">
    <property type="component" value="Unassembled WGS sequence"/>
</dbReference>
<comment type="caution">
    <text evidence="1">The sequence shown here is derived from an EMBL/GenBank/DDBJ whole genome shotgun (WGS) entry which is preliminary data.</text>
</comment>
<dbReference type="EMBL" id="PGGK01000019">
    <property type="protein sequence ID" value="TGC07011.1"/>
    <property type="molecule type" value="Genomic_DNA"/>
</dbReference>
<accession>A0A4E0Q2M4</accession>